<dbReference type="Proteomes" id="UP000319514">
    <property type="component" value="Unassembled WGS sequence"/>
</dbReference>
<keyword evidence="3" id="KW-0378">Hydrolase</keyword>
<evidence type="ECO:0000259" key="2">
    <source>
        <dbReference type="PROSITE" id="PS51084"/>
    </source>
</evidence>
<evidence type="ECO:0000313" key="3">
    <source>
        <dbReference type="EMBL" id="TQL59759.1"/>
    </source>
</evidence>
<dbReference type="Gene3D" id="3.30.428.10">
    <property type="entry name" value="HIT-like"/>
    <property type="match status" value="1"/>
</dbReference>
<accession>A0A542ZHI2</accession>
<dbReference type="OrthoDB" id="160649at2"/>
<dbReference type="PROSITE" id="PS51084">
    <property type="entry name" value="HIT_2"/>
    <property type="match status" value="1"/>
</dbReference>
<reference evidence="3 4" key="1">
    <citation type="submission" date="2019-06" db="EMBL/GenBank/DDBJ databases">
        <title>Sequencing the genomes of 1000 actinobacteria strains.</title>
        <authorList>
            <person name="Klenk H.-P."/>
        </authorList>
    </citation>
    <scope>NUCLEOTIDE SEQUENCE [LARGE SCALE GENOMIC DNA]</scope>
    <source>
        <strain evidence="3 4">DSM 18082</strain>
    </source>
</reference>
<dbReference type="AlphaFoldDB" id="A0A542ZHI2"/>
<keyword evidence="4" id="KW-1185">Reference proteome</keyword>
<dbReference type="SUPFAM" id="SSF54197">
    <property type="entry name" value="HIT-like"/>
    <property type="match status" value="1"/>
</dbReference>
<sequence length="174" mass="19164">MNQDVIAGCYPCDQQVVAPLPPREDVVHTEHWRVAHAFNSTLPGWLVLLPTRHVTSFTELTPDAAEELGGLVHRLGAALQVVTGCVKTYLMQFSEAEGFSHLHVHLVPRLADHPQEARGPRVFAYLTDDQTRWLTPDERDATALSLRAALAQAHDEAAAHPPRCPGAPLIPRHS</sequence>
<evidence type="ECO:0000313" key="4">
    <source>
        <dbReference type="Proteomes" id="UP000319514"/>
    </source>
</evidence>
<gene>
    <name evidence="3" type="ORF">FB474_1125</name>
</gene>
<feature type="domain" description="HIT" evidence="2">
    <location>
        <begin position="43"/>
        <end position="116"/>
    </location>
</feature>
<dbReference type="InterPro" id="IPR011146">
    <property type="entry name" value="HIT-like"/>
</dbReference>
<feature type="short sequence motif" description="Histidine triad motif" evidence="1">
    <location>
        <begin position="101"/>
        <end position="105"/>
    </location>
</feature>
<protein>
    <submittedName>
        <fullName evidence="3">Diadenosine tetraphosphate (Ap4A) HIT family hydrolase</fullName>
    </submittedName>
</protein>
<dbReference type="Pfam" id="PF01230">
    <property type="entry name" value="HIT"/>
    <property type="match status" value="1"/>
</dbReference>
<comment type="caution">
    <text evidence="3">The sequence shown here is derived from an EMBL/GenBank/DDBJ whole genome shotgun (WGS) entry which is preliminary data.</text>
</comment>
<evidence type="ECO:0000256" key="1">
    <source>
        <dbReference type="PROSITE-ProRule" id="PRU00464"/>
    </source>
</evidence>
<dbReference type="InterPro" id="IPR036265">
    <property type="entry name" value="HIT-like_sf"/>
</dbReference>
<organism evidence="3 4">
    <name type="scientific">Oryzihumus leptocrescens</name>
    <dbReference type="NCBI Taxonomy" id="297536"/>
    <lineage>
        <taxon>Bacteria</taxon>
        <taxon>Bacillati</taxon>
        <taxon>Actinomycetota</taxon>
        <taxon>Actinomycetes</taxon>
        <taxon>Micrococcales</taxon>
        <taxon>Intrasporangiaceae</taxon>
        <taxon>Oryzihumus</taxon>
    </lineage>
</organism>
<dbReference type="EMBL" id="VFOQ01000001">
    <property type="protein sequence ID" value="TQL59759.1"/>
    <property type="molecule type" value="Genomic_DNA"/>
</dbReference>
<proteinExistence type="predicted"/>
<name>A0A542ZHI2_9MICO</name>
<dbReference type="RefSeq" id="WP_141787736.1">
    <property type="nucleotide sequence ID" value="NZ_BAAAKX010000004.1"/>
</dbReference>
<dbReference type="GO" id="GO:0016787">
    <property type="term" value="F:hydrolase activity"/>
    <property type="evidence" value="ECO:0007669"/>
    <property type="project" value="UniProtKB-KW"/>
</dbReference>